<name>A0A1N6RLA1_AQUAC</name>
<gene>
    <name evidence="1" type="ORF">SAMN05878282_10358</name>
</gene>
<accession>A0A1N6RLA1</accession>
<protein>
    <submittedName>
        <fullName evidence="1">Thermostable hemolysin</fullName>
    </submittedName>
</protein>
<dbReference type="Pfam" id="PF12261">
    <property type="entry name" value="T_hemolysin"/>
    <property type="match status" value="1"/>
</dbReference>
<dbReference type="EMBL" id="FTMP01000003">
    <property type="protein sequence ID" value="SIQ29660.1"/>
    <property type="molecule type" value="Genomic_DNA"/>
</dbReference>
<organism evidence="1 2">
    <name type="scientific">Aquipseudomonas alcaligenes</name>
    <name type="common">Pseudomonas alcaligenes</name>
    <dbReference type="NCBI Taxonomy" id="43263"/>
    <lineage>
        <taxon>Bacteria</taxon>
        <taxon>Pseudomonadati</taxon>
        <taxon>Pseudomonadota</taxon>
        <taxon>Gammaproteobacteria</taxon>
        <taxon>Pseudomonadales</taxon>
        <taxon>Pseudomonadaceae</taxon>
        <taxon>Aquipseudomonas</taxon>
    </lineage>
</organism>
<dbReference type="AlphaFoldDB" id="A0A1N6RLA1"/>
<dbReference type="Proteomes" id="UP000185841">
    <property type="component" value="Unassembled WGS sequence"/>
</dbReference>
<evidence type="ECO:0000313" key="1">
    <source>
        <dbReference type="EMBL" id="SIQ29660.1"/>
    </source>
</evidence>
<dbReference type="RefSeq" id="WP_076426051.1">
    <property type="nucleotide sequence ID" value="NZ_FTMP01000003.1"/>
</dbReference>
<sequence>MGHPDWNTSFPLPLGSDSERRSSLWLARAGNAQRQAFEQFIRQRFDEAHGARISSFMPDLFGLHDAEQQLGAVCGARLAVEQPLFLEQYLHAPVEQIIARLAERPVVRDEIVEVGNLASISAGSARMIIVIMTCLLAQRGLQWVVFTGAASLINSFHRLGLEPLRLCSADPSVLGEQRHDWGQYYDQRPQVFAGSIQLGYRQLCERGIAQRLGLHAPCEEAPHAA</sequence>
<dbReference type="InterPro" id="IPR022050">
    <property type="entry name" value="T_hemolysin"/>
</dbReference>
<reference evidence="1 2" key="1">
    <citation type="submission" date="2017-01" db="EMBL/GenBank/DDBJ databases">
        <authorList>
            <person name="Mah S.A."/>
            <person name="Swanson W.J."/>
            <person name="Moy G.W."/>
            <person name="Vacquier V.D."/>
        </authorList>
    </citation>
    <scope>NUCLEOTIDE SEQUENCE [LARGE SCALE GENOMIC DNA]</scope>
    <source>
        <strain evidence="1 2">RU36E</strain>
    </source>
</reference>
<proteinExistence type="predicted"/>
<evidence type="ECO:0000313" key="2">
    <source>
        <dbReference type="Proteomes" id="UP000185841"/>
    </source>
</evidence>